<comment type="caution">
    <text evidence="2">The sequence shown here is derived from an EMBL/GenBank/DDBJ whole genome shotgun (WGS) entry which is preliminary data.</text>
</comment>
<keyword evidence="3" id="KW-1185">Reference proteome</keyword>
<sequence>MFIHIVFHCVYFECPSQREEDGTPPPSGIEEAKGSRVSQSPNNGPSASDSRSSPIPAPTNNRSKSPSTTPPEQDVKTLVEPSDSSRSQQPTEAVENEEPGIFVRFREVFVQITCINCLAL</sequence>
<dbReference type="Proteomes" id="UP000708208">
    <property type="component" value="Unassembled WGS sequence"/>
</dbReference>
<accession>A0A8J2PV49</accession>
<dbReference type="AlphaFoldDB" id="A0A8J2PV49"/>
<feature type="compositionally biased region" description="Polar residues" evidence="1">
    <location>
        <begin position="82"/>
        <end position="91"/>
    </location>
</feature>
<evidence type="ECO:0000313" key="3">
    <source>
        <dbReference type="Proteomes" id="UP000708208"/>
    </source>
</evidence>
<protein>
    <submittedName>
        <fullName evidence="2">Uncharacterized protein</fullName>
    </submittedName>
</protein>
<reference evidence="2" key="1">
    <citation type="submission" date="2021-06" db="EMBL/GenBank/DDBJ databases">
        <authorList>
            <person name="Hodson N. C."/>
            <person name="Mongue J. A."/>
            <person name="Jaron S. K."/>
        </authorList>
    </citation>
    <scope>NUCLEOTIDE SEQUENCE</scope>
</reference>
<evidence type="ECO:0000313" key="2">
    <source>
        <dbReference type="EMBL" id="CAG7822975.1"/>
    </source>
</evidence>
<feature type="region of interest" description="Disordered" evidence="1">
    <location>
        <begin position="14"/>
        <end position="100"/>
    </location>
</feature>
<dbReference type="EMBL" id="CAJVCH010527971">
    <property type="protein sequence ID" value="CAG7822975.1"/>
    <property type="molecule type" value="Genomic_DNA"/>
</dbReference>
<name>A0A8J2PV49_9HEXA</name>
<gene>
    <name evidence="2" type="ORF">AFUS01_LOCUS33214</name>
</gene>
<feature type="compositionally biased region" description="Polar residues" evidence="1">
    <location>
        <begin position="36"/>
        <end position="71"/>
    </location>
</feature>
<proteinExistence type="predicted"/>
<evidence type="ECO:0000256" key="1">
    <source>
        <dbReference type="SAM" id="MobiDB-lite"/>
    </source>
</evidence>
<organism evidence="2 3">
    <name type="scientific">Allacma fusca</name>
    <dbReference type="NCBI Taxonomy" id="39272"/>
    <lineage>
        <taxon>Eukaryota</taxon>
        <taxon>Metazoa</taxon>
        <taxon>Ecdysozoa</taxon>
        <taxon>Arthropoda</taxon>
        <taxon>Hexapoda</taxon>
        <taxon>Collembola</taxon>
        <taxon>Symphypleona</taxon>
        <taxon>Sminthuridae</taxon>
        <taxon>Allacma</taxon>
    </lineage>
</organism>